<sequence>MIKRNLITKRTNRRNKNGADAVRISIDDVFDKIINIDVNKSEIHVLKDVKLDLKEDYEYDISLSYKDAYAYLRECLMLDQEDYNKQKLLDMFLMHQYLNYCYFTKKTVNHLAGNIEEVKIVANIICESFFCYRAVGAFKESVKQYEILGESKLWLQISSMEQMQIMKEVAKAYRNIGDFDNALNLYYNCLLLNSKQDWLHRVELLLKIGKVYRNYLMQTELARFYVEEAYRILEENGLHEFNEVKEKKYAVICLDTLGQIYRDEGDFDKAKEFFQLSKKMYGKKGGRAQVHEILMQYQKKYKKKNIDLKKDIELLTELILKLNNDPMDEIGIGIRSIQMAHLIFKDNSRKMEDVYEYLLKGREIALKYNDIKTTIRSYMEEAYLLKKEKNYVKCIETNEVALKLASDNNQLVLENKIIKEIIELSNKEPNVIDSVTKIELIKRRKDIYEKLVGYARLSIDLVKCDGSAFSKDRLIELYQIVINDFEQISGELGVIIEILNIEVDRINQKYLAYLDTEIKGVTYKNILHKFKNDLPEKKTMNKLRLLIDSISLTQPEEKNILMEVHKQLETFETIIAHIKKSAGEALRESQYEKKWCLLDKLIQTGIHNYIYSKPKYKKVIKFYPIENVIEVFVQSSMFETTIYEIIKNAFDYAESVAMEKEIEDNFKFYFKMEVMEKRVVVLECYSIFWSHDAARNAEKSIRNGMDRRVSTKEGGSRYGLYSIKFLFEELMGGDIQIKMNKNEVGISIRLPVSQVSLKMN</sequence>
<proteinExistence type="predicted"/>
<protein>
    <submittedName>
        <fullName evidence="2">Uncharacterized protein</fullName>
    </submittedName>
</protein>
<dbReference type="PROSITE" id="PS50005">
    <property type="entry name" value="TPR"/>
    <property type="match status" value="1"/>
</dbReference>
<dbReference type="AlphaFoldDB" id="N1ZNP3"/>
<keyword evidence="1" id="KW-0802">TPR repeat</keyword>
<dbReference type="SUPFAM" id="SSF48452">
    <property type="entry name" value="TPR-like"/>
    <property type="match status" value="2"/>
</dbReference>
<dbReference type="PATRIC" id="fig|1235802.3.peg.6264"/>
<dbReference type="InterPro" id="IPR011990">
    <property type="entry name" value="TPR-like_helical_dom_sf"/>
</dbReference>
<reference evidence="2 3" key="1">
    <citation type="journal article" date="2014" name="Genome Announc.">
        <title>Draft genome sequences of the altered schaedler flora, a defined bacterial community from gnotobiotic mice.</title>
        <authorList>
            <person name="Wannemuehler M.J."/>
            <person name="Overstreet A.M."/>
            <person name="Ward D.V."/>
            <person name="Phillips G.J."/>
        </authorList>
    </citation>
    <scope>NUCLEOTIDE SEQUENCE [LARGE SCALE GENOMIC DNA]</scope>
    <source>
        <strain evidence="2 3">ASF492</strain>
    </source>
</reference>
<dbReference type="InterPro" id="IPR036890">
    <property type="entry name" value="HATPase_C_sf"/>
</dbReference>
<dbReference type="STRING" id="1235802.C823_05931"/>
<name>N1ZNP3_9FIRM</name>
<comment type="caution">
    <text evidence="2">The sequence shown here is derived from an EMBL/GenBank/DDBJ whole genome shotgun (WGS) entry which is preliminary data.</text>
</comment>
<dbReference type="HOGENOM" id="CLU_366711_0_0_9"/>
<dbReference type="Proteomes" id="UP000012589">
    <property type="component" value="Unassembled WGS sequence"/>
</dbReference>
<dbReference type="Gene3D" id="3.30.565.10">
    <property type="entry name" value="Histidine kinase-like ATPase, C-terminal domain"/>
    <property type="match status" value="1"/>
</dbReference>
<evidence type="ECO:0000313" key="3">
    <source>
        <dbReference type="Proteomes" id="UP000012589"/>
    </source>
</evidence>
<evidence type="ECO:0000313" key="2">
    <source>
        <dbReference type="EMBL" id="EMZ17511.1"/>
    </source>
</evidence>
<gene>
    <name evidence="2" type="ORF">C823_05931</name>
</gene>
<keyword evidence="3" id="KW-1185">Reference proteome</keyword>
<dbReference type="Gene3D" id="1.25.40.10">
    <property type="entry name" value="Tetratricopeptide repeat domain"/>
    <property type="match status" value="1"/>
</dbReference>
<dbReference type="SMART" id="SM00028">
    <property type="entry name" value="TPR"/>
    <property type="match status" value="3"/>
</dbReference>
<evidence type="ECO:0000256" key="1">
    <source>
        <dbReference type="PROSITE-ProRule" id="PRU00339"/>
    </source>
</evidence>
<dbReference type="EMBL" id="AQFT01000206">
    <property type="protein sequence ID" value="EMZ17511.1"/>
    <property type="molecule type" value="Genomic_DNA"/>
</dbReference>
<accession>N1ZNP3</accession>
<feature type="repeat" description="TPR" evidence="1">
    <location>
        <begin position="163"/>
        <end position="196"/>
    </location>
</feature>
<organism evidence="2 3">
    <name type="scientific">Eubacterium plexicaudatum ASF492</name>
    <dbReference type="NCBI Taxonomy" id="1235802"/>
    <lineage>
        <taxon>Bacteria</taxon>
        <taxon>Bacillati</taxon>
        <taxon>Bacillota</taxon>
        <taxon>Clostridia</taxon>
        <taxon>Eubacteriales</taxon>
        <taxon>Eubacteriaceae</taxon>
        <taxon>Eubacterium</taxon>
    </lineage>
</organism>
<dbReference type="InterPro" id="IPR019734">
    <property type="entry name" value="TPR_rpt"/>
</dbReference>